<dbReference type="InterPro" id="IPR037930">
    <property type="entry name" value="Tom40"/>
</dbReference>
<dbReference type="FunFam" id="2.40.160.10:FF:000009">
    <property type="entry name" value="Mitochondrial import receptor subunit TOM40"/>
    <property type="match status" value="1"/>
</dbReference>
<dbReference type="InterPro" id="IPR023614">
    <property type="entry name" value="Porin_dom_sf"/>
</dbReference>
<proteinExistence type="inferred from homology"/>
<gene>
    <name evidence="14" type="ORF">L211DRAFT_836629</name>
</gene>
<evidence type="ECO:0000256" key="11">
    <source>
        <dbReference type="ARBA" id="ARBA00023136"/>
    </source>
</evidence>
<dbReference type="EMBL" id="ML121538">
    <property type="protein sequence ID" value="RPB25298.1"/>
    <property type="molecule type" value="Genomic_DNA"/>
</dbReference>
<keyword evidence="10" id="KW-0496">Mitochondrion</keyword>
<dbReference type="InterPro" id="IPR027246">
    <property type="entry name" value="Porin_Euk/Tom40"/>
</dbReference>
<dbReference type="GO" id="GO:0046930">
    <property type="term" value="C:pore complex"/>
    <property type="evidence" value="ECO:0007669"/>
    <property type="project" value="UniProtKB-KW"/>
</dbReference>
<evidence type="ECO:0000256" key="4">
    <source>
        <dbReference type="ARBA" id="ARBA00022452"/>
    </source>
</evidence>
<keyword evidence="8" id="KW-0406">Ion transport</keyword>
<dbReference type="InParanoid" id="A0A3N4LUE2"/>
<keyword evidence="4" id="KW-1134">Transmembrane beta strand</keyword>
<dbReference type="GO" id="GO:0015288">
    <property type="term" value="F:porin activity"/>
    <property type="evidence" value="ECO:0007669"/>
    <property type="project" value="UniProtKB-KW"/>
</dbReference>
<evidence type="ECO:0000256" key="6">
    <source>
        <dbReference type="ARBA" id="ARBA00022787"/>
    </source>
</evidence>
<dbReference type="OrthoDB" id="19656at2759"/>
<dbReference type="Pfam" id="PF01459">
    <property type="entry name" value="Porin_3"/>
    <property type="match status" value="1"/>
</dbReference>
<evidence type="ECO:0000256" key="13">
    <source>
        <dbReference type="ARBA" id="ARBA00078731"/>
    </source>
</evidence>
<evidence type="ECO:0000256" key="8">
    <source>
        <dbReference type="ARBA" id="ARBA00023065"/>
    </source>
</evidence>
<dbReference type="Gene3D" id="2.40.160.10">
    <property type="entry name" value="Porin"/>
    <property type="match status" value="1"/>
</dbReference>
<protein>
    <recommendedName>
        <fullName evidence="13">Translocase of outer membrane 40 kDa subunit</fullName>
    </recommendedName>
</protein>
<dbReference type="GO" id="GO:0030150">
    <property type="term" value="P:protein import into mitochondrial matrix"/>
    <property type="evidence" value="ECO:0007669"/>
    <property type="project" value="InterPro"/>
</dbReference>
<keyword evidence="6" id="KW-1000">Mitochondrion outer membrane</keyword>
<dbReference type="AlphaFoldDB" id="A0A3N4LUE2"/>
<comment type="subcellular location">
    <subcellularLocation>
        <location evidence="1">Mitochondrion outer membrane</location>
        <topology evidence="1">Multi-pass membrane protein</topology>
    </subcellularLocation>
</comment>
<comment type="function">
    <text evidence="12">Channel-forming protein essential for import of protein precursors into mitochondria.</text>
</comment>
<comment type="similarity">
    <text evidence="2">Belongs to the Tom40 family.</text>
</comment>
<keyword evidence="11" id="KW-0472">Membrane</keyword>
<name>A0A3N4LUE2_9PEZI</name>
<evidence type="ECO:0000256" key="10">
    <source>
        <dbReference type="ARBA" id="ARBA00023128"/>
    </source>
</evidence>
<evidence type="ECO:0000256" key="7">
    <source>
        <dbReference type="ARBA" id="ARBA00022927"/>
    </source>
</evidence>
<keyword evidence="3" id="KW-0813">Transport</keyword>
<organism evidence="14 15">
    <name type="scientific">Terfezia boudieri ATCC MYA-4762</name>
    <dbReference type="NCBI Taxonomy" id="1051890"/>
    <lineage>
        <taxon>Eukaryota</taxon>
        <taxon>Fungi</taxon>
        <taxon>Dikarya</taxon>
        <taxon>Ascomycota</taxon>
        <taxon>Pezizomycotina</taxon>
        <taxon>Pezizomycetes</taxon>
        <taxon>Pezizales</taxon>
        <taxon>Pezizaceae</taxon>
        <taxon>Terfezia</taxon>
    </lineage>
</organism>
<keyword evidence="7" id="KW-0653">Protein transport</keyword>
<dbReference type="PANTHER" id="PTHR10802">
    <property type="entry name" value="MITOCHONDRIAL IMPORT RECEPTOR SUBUNIT TOM40"/>
    <property type="match status" value="1"/>
</dbReference>
<evidence type="ECO:0000256" key="3">
    <source>
        <dbReference type="ARBA" id="ARBA00022448"/>
    </source>
</evidence>
<reference evidence="14 15" key="1">
    <citation type="journal article" date="2018" name="Nat. Ecol. Evol.">
        <title>Pezizomycetes genomes reveal the molecular basis of ectomycorrhizal truffle lifestyle.</title>
        <authorList>
            <person name="Murat C."/>
            <person name="Payen T."/>
            <person name="Noel B."/>
            <person name="Kuo A."/>
            <person name="Morin E."/>
            <person name="Chen J."/>
            <person name="Kohler A."/>
            <person name="Krizsan K."/>
            <person name="Balestrini R."/>
            <person name="Da Silva C."/>
            <person name="Montanini B."/>
            <person name="Hainaut M."/>
            <person name="Levati E."/>
            <person name="Barry K.W."/>
            <person name="Belfiori B."/>
            <person name="Cichocki N."/>
            <person name="Clum A."/>
            <person name="Dockter R.B."/>
            <person name="Fauchery L."/>
            <person name="Guy J."/>
            <person name="Iotti M."/>
            <person name="Le Tacon F."/>
            <person name="Lindquist E.A."/>
            <person name="Lipzen A."/>
            <person name="Malagnac F."/>
            <person name="Mello A."/>
            <person name="Molinier V."/>
            <person name="Miyauchi S."/>
            <person name="Poulain J."/>
            <person name="Riccioni C."/>
            <person name="Rubini A."/>
            <person name="Sitrit Y."/>
            <person name="Splivallo R."/>
            <person name="Traeger S."/>
            <person name="Wang M."/>
            <person name="Zifcakova L."/>
            <person name="Wipf D."/>
            <person name="Zambonelli A."/>
            <person name="Paolocci F."/>
            <person name="Nowrousian M."/>
            <person name="Ottonello S."/>
            <person name="Baldrian P."/>
            <person name="Spatafora J.W."/>
            <person name="Henrissat B."/>
            <person name="Nagy L.G."/>
            <person name="Aury J.M."/>
            <person name="Wincker P."/>
            <person name="Grigoriev I.V."/>
            <person name="Bonfante P."/>
            <person name="Martin F.M."/>
        </authorList>
    </citation>
    <scope>NUCLEOTIDE SEQUENCE [LARGE SCALE GENOMIC DNA]</scope>
    <source>
        <strain evidence="14 15">ATCC MYA-4762</strain>
    </source>
</reference>
<sequence length="347" mass="37289">MDFLLENPLVVGLSGALSTLSKRRESLGLSNPGTLEQLSREVQKDVLLTNHLFTGMRADLTKSFSVSPLFQISHSFSMGAGQGMPPYTLATLFGNSNTFMQGNIDNDGNLNGRLNYRWNPNFVTKLSAQVANSPGQSVFSIENDYTGKDFSACFKSVNPSILDGGLTGIFIGSYLQAITPRLSLGLEMLWQRPSAAMGPETALSYVARYATKEWIVTGQLQAQGVLQATYWRKIAERLDAGVECQLALTGAPGGAMMGGSPRKEGVTSVGAKYEFRASVFRAQIDSSGRLGCVLEKRVAPAVMLTFAGEMDHAKNQAKCGIAVSIEAGGEELMDQDQATQPAIPPPF</sequence>
<dbReference type="Proteomes" id="UP000267821">
    <property type="component" value="Unassembled WGS sequence"/>
</dbReference>
<evidence type="ECO:0000313" key="14">
    <source>
        <dbReference type="EMBL" id="RPB25298.1"/>
    </source>
</evidence>
<dbReference type="GO" id="GO:0008320">
    <property type="term" value="F:protein transmembrane transporter activity"/>
    <property type="evidence" value="ECO:0007669"/>
    <property type="project" value="InterPro"/>
</dbReference>
<keyword evidence="5" id="KW-0812">Transmembrane</keyword>
<evidence type="ECO:0000256" key="2">
    <source>
        <dbReference type="ARBA" id="ARBA00010510"/>
    </source>
</evidence>
<dbReference type="GO" id="GO:0006811">
    <property type="term" value="P:monoatomic ion transport"/>
    <property type="evidence" value="ECO:0007669"/>
    <property type="project" value="UniProtKB-KW"/>
</dbReference>
<keyword evidence="15" id="KW-1185">Reference proteome</keyword>
<evidence type="ECO:0000256" key="9">
    <source>
        <dbReference type="ARBA" id="ARBA00023114"/>
    </source>
</evidence>
<dbReference type="STRING" id="1051890.A0A3N4LUE2"/>
<evidence type="ECO:0000256" key="5">
    <source>
        <dbReference type="ARBA" id="ARBA00022692"/>
    </source>
</evidence>
<accession>A0A3N4LUE2</accession>
<dbReference type="FunCoup" id="A0A3N4LUE2">
    <property type="interactions" value="796"/>
</dbReference>
<evidence type="ECO:0000256" key="1">
    <source>
        <dbReference type="ARBA" id="ARBA00004374"/>
    </source>
</evidence>
<keyword evidence="9" id="KW-0626">Porin</keyword>
<evidence type="ECO:0000256" key="12">
    <source>
        <dbReference type="ARBA" id="ARBA00053390"/>
    </source>
</evidence>
<evidence type="ECO:0000313" key="15">
    <source>
        <dbReference type="Proteomes" id="UP000267821"/>
    </source>
</evidence>
<dbReference type="GO" id="GO:0005741">
    <property type="term" value="C:mitochondrial outer membrane"/>
    <property type="evidence" value="ECO:0007669"/>
    <property type="project" value="UniProtKB-SubCell"/>
</dbReference>
<dbReference type="CDD" id="cd07305">
    <property type="entry name" value="Porin3_Tom40"/>
    <property type="match status" value="1"/>
</dbReference>